<dbReference type="STRING" id="446470.Snas_4990"/>
<evidence type="ECO:0000313" key="5">
    <source>
        <dbReference type="Proteomes" id="UP000000844"/>
    </source>
</evidence>
<organism evidence="4 5">
    <name type="scientific">Stackebrandtia nassauensis (strain DSM 44728 / CIP 108903 / NRRL B-16338 / NBRC 102104 / LLR-40K-21)</name>
    <dbReference type="NCBI Taxonomy" id="446470"/>
    <lineage>
        <taxon>Bacteria</taxon>
        <taxon>Bacillati</taxon>
        <taxon>Actinomycetota</taxon>
        <taxon>Actinomycetes</taxon>
        <taxon>Glycomycetales</taxon>
        <taxon>Glycomycetaceae</taxon>
        <taxon>Stackebrandtia</taxon>
    </lineage>
</organism>
<dbReference type="Proteomes" id="UP000000844">
    <property type="component" value="Chromosome"/>
</dbReference>
<keyword evidence="2 4" id="KW-0012">Acyltransferase</keyword>
<evidence type="ECO:0000313" key="4">
    <source>
        <dbReference type="EMBL" id="ADD44627.1"/>
    </source>
</evidence>
<dbReference type="EMBL" id="CP001778">
    <property type="protein sequence ID" value="ADD44627.1"/>
    <property type="molecule type" value="Genomic_DNA"/>
</dbReference>
<dbReference type="SUPFAM" id="SSF69593">
    <property type="entry name" value="Glycerol-3-phosphate (1)-acyltransferase"/>
    <property type="match status" value="1"/>
</dbReference>
<keyword evidence="1 4" id="KW-0808">Transferase</keyword>
<feature type="domain" description="Phospholipid/glycerol acyltransferase" evidence="3">
    <location>
        <begin position="57"/>
        <end position="175"/>
    </location>
</feature>
<dbReference type="GO" id="GO:0003841">
    <property type="term" value="F:1-acylglycerol-3-phosphate O-acyltransferase activity"/>
    <property type="evidence" value="ECO:0007669"/>
    <property type="project" value="TreeGrafter"/>
</dbReference>
<dbReference type="GO" id="GO:0006654">
    <property type="term" value="P:phosphatidic acid biosynthetic process"/>
    <property type="evidence" value="ECO:0007669"/>
    <property type="project" value="TreeGrafter"/>
</dbReference>
<dbReference type="eggNOG" id="COG0204">
    <property type="taxonomic scope" value="Bacteria"/>
</dbReference>
<accession>D3Q9T1</accession>
<dbReference type="HOGENOM" id="CLU_027938_4_1_11"/>
<dbReference type="Pfam" id="PF01553">
    <property type="entry name" value="Acyltransferase"/>
    <property type="match status" value="1"/>
</dbReference>
<dbReference type="AlphaFoldDB" id="D3Q9T1"/>
<evidence type="ECO:0000256" key="1">
    <source>
        <dbReference type="ARBA" id="ARBA00022679"/>
    </source>
</evidence>
<proteinExistence type="predicted"/>
<protein>
    <submittedName>
        <fullName evidence="4">Phospholipid/glycerol acyltransferase</fullName>
    </submittedName>
</protein>
<dbReference type="OrthoDB" id="9806008at2"/>
<dbReference type="PANTHER" id="PTHR10434">
    <property type="entry name" value="1-ACYL-SN-GLYCEROL-3-PHOSPHATE ACYLTRANSFERASE"/>
    <property type="match status" value="1"/>
</dbReference>
<evidence type="ECO:0000259" key="3">
    <source>
        <dbReference type="SMART" id="SM00563"/>
    </source>
</evidence>
<dbReference type="SMART" id="SM00563">
    <property type="entry name" value="PlsC"/>
    <property type="match status" value="1"/>
</dbReference>
<evidence type="ECO:0000256" key="2">
    <source>
        <dbReference type="ARBA" id="ARBA00023315"/>
    </source>
</evidence>
<dbReference type="RefSeq" id="WP_013020198.1">
    <property type="nucleotide sequence ID" value="NC_013947.1"/>
</dbReference>
<gene>
    <name evidence="4" type="ordered locus">Snas_4990</name>
</gene>
<dbReference type="GO" id="GO:0005886">
    <property type="term" value="C:plasma membrane"/>
    <property type="evidence" value="ECO:0007669"/>
    <property type="project" value="TreeGrafter"/>
</dbReference>
<dbReference type="CDD" id="cd07989">
    <property type="entry name" value="LPLAT_AGPAT-like"/>
    <property type="match status" value="1"/>
</dbReference>
<dbReference type="KEGG" id="sna:Snas_4990"/>
<dbReference type="InterPro" id="IPR002123">
    <property type="entry name" value="Plipid/glycerol_acylTrfase"/>
</dbReference>
<name>D3Q9T1_STANL</name>
<sequence>MPRSKDKLDAKYWFGRPGGDRRGFWLLVVAQPIKWFLWFIASRTWSGMRHVPMKGGVILACNHISQADPLVVAHFVYNTGRNPSFLAKDGVFKVPVVGKLIKWTGQIPVYRGGTDAVKSLHAAIERVDSGGSVIFYPEGTTSKQPEHWPMRGRTGVARLAMETGAPVIPMTVWGPQRIFDPIRKKARFRLRAPVTVTAGPPVDLSAWEGAEPNAENLNAMTDAIMLRIRDQLAELRGEAAPPLYDLKAAKKKSREET</sequence>
<keyword evidence="5" id="KW-1185">Reference proteome</keyword>
<reference evidence="4 5" key="1">
    <citation type="journal article" date="2009" name="Stand. Genomic Sci.">
        <title>Complete genome sequence of Stackebrandtia nassauensis type strain (LLR-40K-21).</title>
        <authorList>
            <person name="Munk C."/>
            <person name="Lapidus A."/>
            <person name="Copeland A."/>
            <person name="Jando M."/>
            <person name="Mayilraj S."/>
            <person name="Glavina Del Rio T."/>
            <person name="Nolan M."/>
            <person name="Chen F."/>
            <person name="Lucas S."/>
            <person name="Tice H."/>
            <person name="Cheng J.F."/>
            <person name="Han C."/>
            <person name="Detter J.C."/>
            <person name="Bruce D."/>
            <person name="Goodwin L."/>
            <person name="Chain P."/>
            <person name="Pitluck S."/>
            <person name="Goker M."/>
            <person name="Ovchinikova G."/>
            <person name="Pati A."/>
            <person name="Ivanova N."/>
            <person name="Mavromatis K."/>
            <person name="Chen A."/>
            <person name="Palaniappan K."/>
            <person name="Land M."/>
            <person name="Hauser L."/>
            <person name="Chang Y.J."/>
            <person name="Jeffries C.D."/>
            <person name="Bristow J."/>
            <person name="Eisen J.A."/>
            <person name="Markowitz V."/>
            <person name="Hugenholtz P."/>
            <person name="Kyrpides N.C."/>
            <person name="Klenk H.P."/>
        </authorList>
    </citation>
    <scope>NUCLEOTIDE SEQUENCE [LARGE SCALE GENOMIC DNA]</scope>
    <source>
        <strain evidence="5">DSM 44728 / CIP 108903 / NRRL B-16338 / NBRC 102104 / LLR-40K-21</strain>
    </source>
</reference>
<dbReference type="PANTHER" id="PTHR10434:SF55">
    <property type="entry name" value="POSSIBLE ACYLTRANSFERASE"/>
    <property type="match status" value="1"/>
</dbReference>